<dbReference type="Proteomes" id="UP001501578">
    <property type="component" value="Unassembled WGS sequence"/>
</dbReference>
<dbReference type="InterPro" id="IPR017969">
    <property type="entry name" value="Heavy-metal-associated_CS"/>
</dbReference>
<gene>
    <name evidence="3" type="ORF">GCM10009560_01850</name>
</gene>
<keyword evidence="1" id="KW-0479">Metal-binding</keyword>
<accession>A0ABP3Z0K6</accession>
<name>A0ABP3Z0K6_9ACTN</name>
<protein>
    <submittedName>
        <fullName evidence="3">Heavy-metal-associated domain-containing protein</fullName>
    </submittedName>
</protein>
<dbReference type="CDD" id="cd00371">
    <property type="entry name" value="HMA"/>
    <property type="match status" value="1"/>
</dbReference>
<feature type="domain" description="HMA" evidence="2">
    <location>
        <begin position="2"/>
        <end position="66"/>
    </location>
</feature>
<reference evidence="4" key="1">
    <citation type="journal article" date="2019" name="Int. J. Syst. Evol. Microbiol.">
        <title>The Global Catalogue of Microorganisms (GCM) 10K type strain sequencing project: providing services to taxonomists for standard genome sequencing and annotation.</title>
        <authorList>
            <consortium name="The Broad Institute Genomics Platform"/>
            <consortium name="The Broad Institute Genome Sequencing Center for Infectious Disease"/>
            <person name="Wu L."/>
            <person name="Ma J."/>
        </authorList>
    </citation>
    <scope>NUCLEOTIDE SEQUENCE [LARGE SCALE GENOMIC DNA]</scope>
    <source>
        <strain evidence="4">JCM 11136</strain>
    </source>
</reference>
<dbReference type="InterPro" id="IPR006121">
    <property type="entry name" value="HMA_dom"/>
</dbReference>
<keyword evidence="4" id="KW-1185">Reference proteome</keyword>
<evidence type="ECO:0000313" key="4">
    <source>
        <dbReference type="Proteomes" id="UP001501578"/>
    </source>
</evidence>
<dbReference type="EMBL" id="BAAAHQ010000001">
    <property type="protein sequence ID" value="GAA0911969.1"/>
    <property type="molecule type" value="Genomic_DNA"/>
</dbReference>
<proteinExistence type="predicted"/>
<dbReference type="InterPro" id="IPR036163">
    <property type="entry name" value="HMA_dom_sf"/>
</dbReference>
<sequence length="68" mass="7020">MSTSAFTVTGMTCNGCANKVKGELGKVEGVSGVEVELATGRVTVTSQDVEDARIIDAVEELGYEAVPV</sequence>
<dbReference type="SUPFAM" id="SSF55008">
    <property type="entry name" value="HMA, heavy metal-associated domain"/>
    <property type="match status" value="1"/>
</dbReference>
<dbReference type="RefSeq" id="WP_343947688.1">
    <property type="nucleotide sequence ID" value="NZ_BAAAHQ010000001.1"/>
</dbReference>
<evidence type="ECO:0000256" key="1">
    <source>
        <dbReference type="ARBA" id="ARBA00022723"/>
    </source>
</evidence>
<evidence type="ECO:0000313" key="3">
    <source>
        <dbReference type="EMBL" id="GAA0911969.1"/>
    </source>
</evidence>
<dbReference type="PROSITE" id="PS50846">
    <property type="entry name" value="HMA_2"/>
    <property type="match status" value="1"/>
</dbReference>
<dbReference type="PROSITE" id="PS01047">
    <property type="entry name" value="HMA_1"/>
    <property type="match status" value="1"/>
</dbReference>
<evidence type="ECO:0000259" key="2">
    <source>
        <dbReference type="PROSITE" id="PS50846"/>
    </source>
</evidence>
<comment type="caution">
    <text evidence="3">The sequence shown here is derived from an EMBL/GenBank/DDBJ whole genome shotgun (WGS) entry which is preliminary data.</text>
</comment>
<organism evidence="3 4">
    <name type="scientific">Nonomuraea longicatena</name>
    <dbReference type="NCBI Taxonomy" id="83682"/>
    <lineage>
        <taxon>Bacteria</taxon>
        <taxon>Bacillati</taxon>
        <taxon>Actinomycetota</taxon>
        <taxon>Actinomycetes</taxon>
        <taxon>Streptosporangiales</taxon>
        <taxon>Streptosporangiaceae</taxon>
        <taxon>Nonomuraea</taxon>
    </lineage>
</organism>
<dbReference type="Gene3D" id="3.30.70.100">
    <property type="match status" value="1"/>
</dbReference>
<dbReference type="Pfam" id="PF00403">
    <property type="entry name" value="HMA"/>
    <property type="match status" value="1"/>
</dbReference>